<dbReference type="RefSeq" id="WP_153343173.1">
    <property type="nucleotide sequence ID" value="NZ_WEGI01000007.1"/>
</dbReference>
<feature type="transmembrane region" description="Helical" evidence="7">
    <location>
        <begin position="560"/>
        <end position="581"/>
    </location>
</feature>
<accession>A0A7K0DQ74</accession>
<dbReference type="Pfam" id="PF03176">
    <property type="entry name" value="MMPL"/>
    <property type="match status" value="2"/>
</dbReference>
<keyword evidence="3 7" id="KW-0812">Transmembrane</keyword>
<dbReference type="InterPro" id="IPR050545">
    <property type="entry name" value="Mycobact_MmpL"/>
</dbReference>
<keyword evidence="5 7" id="KW-0472">Membrane</keyword>
<keyword evidence="4 7" id="KW-1133">Transmembrane helix</keyword>
<dbReference type="EMBL" id="WEGI01000007">
    <property type="protein sequence ID" value="MQY27738.1"/>
    <property type="molecule type" value="Genomic_DNA"/>
</dbReference>
<feature type="compositionally biased region" description="Basic and acidic residues" evidence="6">
    <location>
        <begin position="724"/>
        <end position="741"/>
    </location>
</feature>
<dbReference type="InterPro" id="IPR000731">
    <property type="entry name" value="SSD"/>
</dbReference>
<evidence type="ECO:0000256" key="3">
    <source>
        <dbReference type="ARBA" id="ARBA00022692"/>
    </source>
</evidence>
<evidence type="ECO:0000313" key="10">
    <source>
        <dbReference type="Proteomes" id="UP000431401"/>
    </source>
</evidence>
<protein>
    <submittedName>
        <fullName evidence="9">Membrane protein YdfJ</fullName>
    </submittedName>
</protein>
<evidence type="ECO:0000256" key="2">
    <source>
        <dbReference type="ARBA" id="ARBA00022475"/>
    </source>
</evidence>
<keyword evidence="10" id="KW-1185">Reference proteome</keyword>
<dbReference type="InterPro" id="IPR004869">
    <property type="entry name" value="MMPL_dom"/>
</dbReference>
<dbReference type="Gene3D" id="1.20.1640.10">
    <property type="entry name" value="Multidrug efflux transporter AcrB transmembrane domain"/>
    <property type="match status" value="2"/>
</dbReference>
<feature type="transmembrane region" description="Helical" evidence="7">
    <location>
        <begin position="593"/>
        <end position="617"/>
    </location>
</feature>
<evidence type="ECO:0000259" key="8">
    <source>
        <dbReference type="PROSITE" id="PS50156"/>
    </source>
</evidence>
<feature type="transmembrane region" description="Helical" evidence="7">
    <location>
        <begin position="232"/>
        <end position="252"/>
    </location>
</feature>
<evidence type="ECO:0000256" key="7">
    <source>
        <dbReference type="SAM" id="Phobius"/>
    </source>
</evidence>
<dbReference type="PANTHER" id="PTHR33406">
    <property type="entry name" value="MEMBRANE PROTEIN MJ1562-RELATED"/>
    <property type="match status" value="1"/>
</dbReference>
<proteinExistence type="predicted"/>
<evidence type="ECO:0000256" key="5">
    <source>
        <dbReference type="ARBA" id="ARBA00023136"/>
    </source>
</evidence>
<evidence type="ECO:0000256" key="4">
    <source>
        <dbReference type="ARBA" id="ARBA00022989"/>
    </source>
</evidence>
<feature type="transmembrane region" description="Helical" evidence="7">
    <location>
        <begin position="674"/>
        <end position="697"/>
    </location>
</feature>
<evidence type="ECO:0000256" key="1">
    <source>
        <dbReference type="ARBA" id="ARBA00004651"/>
    </source>
</evidence>
<organism evidence="9 10">
    <name type="scientific">Nocardia aurantia</name>
    <dbReference type="NCBI Taxonomy" id="2585199"/>
    <lineage>
        <taxon>Bacteria</taxon>
        <taxon>Bacillati</taxon>
        <taxon>Actinomycetota</taxon>
        <taxon>Actinomycetes</taxon>
        <taxon>Mycobacteriales</taxon>
        <taxon>Nocardiaceae</taxon>
        <taxon>Nocardia</taxon>
    </lineage>
</organism>
<evidence type="ECO:0000256" key="6">
    <source>
        <dbReference type="SAM" id="MobiDB-lite"/>
    </source>
</evidence>
<comment type="subcellular location">
    <subcellularLocation>
        <location evidence="1">Cell membrane</location>
        <topology evidence="1">Multi-pass membrane protein</topology>
    </subcellularLocation>
</comment>
<feature type="transmembrane region" description="Helical" evidence="7">
    <location>
        <begin position="638"/>
        <end position="662"/>
    </location>
</feature>
<feature type="region of interest" description="Disordered" evidence="6">
    <location>
        <begin position="722"/>
        <end position="750"/>
    </location>
</feature>
<name>A0A7K0DQ74_9NOCA</name>
<sequence>MSRYLYAIGAFAFRRRWLVSGIWLLILAGVAVAGLTAGGRPTDDFTIPGTESQRAVEHLRQTMPEYGGAQTQIVFAAGAGAGAKISDPALAAGIDAAMAGLHSVPDVVAALGPQQTRQVSPDGQVGLGTVQWSDPSGEVGESALDALRAAMRPAEDAGARVEYSGSAYPGYQVKVPEVPEIIGVVAAFVILLITFGAVVAAGLPIVTACIGVGIGALGIYAAAAVVHMPSAALSLALMLGLSCGIDYALFILNRYRTNVLRHVPLAESAALAVGTSGGAVVFAAVTVIIALCGLAVVGIPFLTYMGLAAAGAVLVALLIAVTLLPALLGFAGGTVAKFIRTPLLPGRARRVARTAAFAPERTLGARWARVVVRFRLPLLIAGAAALIVAGLPTLGIHLGLPSGASQPESNTSRRAYDLTAAHLGPGFNGPLLVVAELPANADPATAVPAIAARLQREAGVLVAAPGPVRDGTALLQVVPTTGPNDPATADLVRRIRDDRDAVTAGTGATVQVTGTTASNIDTSDKLGSALPVFLVVVVGLAFILLTIAFRAALVPLTSIVGFLLSVFAAIGIQVAVFQWGWGAGLLGITPGETISFLPIIVLGIVFGLSSDYEVFVVSRIKEEYGRSGDAQAAVRSGVGLSARVVTAAALIMFGVFIAFLAAGDPIIKSIGLSLAVGVFLDAFVVRLTLIPAVMSLLGDRMWAHSKWFDKVVPDFDIEGNALQSEHRPAGEDGPRSAERADATVSRGSPR</sequence>
<dbReference type="Proteomes" id="UP000431401">
    <property type="component" value="Unassembled WGS sequence"/>
</dbReference>
<dbReference type="SUPFAM" id="SSF82866">
    <property type="entry name" value="Multidrug efflux transporter AcrB transmembrane domain"/>
    <property type="match status" value="2"/>
</dbReference>
<feature type="transmembrane region" description="Helical" evidence="7">
    <location>
        <begin position="532"/>
        <end position="553"/>
    </location>
</feature>
<feature type="transmembrane region" description="Helical" evidence="7">
    <location>
        <begin position="376"/>
        <end position="400"/>
    </location>
</feature>
<feature type="domain" description="SSD" evidence="8">
    <location>
        <begin position="181"/>
        <end position="330"/>
    </location>
</feature>
<gene>
    <name evidence="9" type="primary">ydfJ_4</name>
    <name evidence="9" type="ORF">NRB56_33210</name>
</gene>
<dbReference type="OrthoDB" id="7051771at2"/>
<dbReference type="PANTHER" id="PTHR33406:SF13">
    <property type="entry name" value="MEMBRANE PROTEIN YDFJ"/>
    <property type="match status" value="1"/>
</dbReference>
<feature type="transmembrane region" description="Helical" evidence="7">
    <location>
        <begin position="208"/>
        <end position="226"/>
    </location>
</feature>
<keyword evidence="2" id="KW-1003">Cell membrane</keyword>
<dbReference type="GO" id="GO:0005886">
    <property type="term" value="C:plasma membrane"/>
    <property type="evidence" value="ECO:0007669"/>
    <property type="project" value="UniProtKB-SubCell"/>
</dbReference>
<evidence type="ECO:0000313" key="9">
    <source>
        <dbReference type="EMBL" id="MQY27738.1"/>
    </source>
</evidence>
<dbReference type="PROSITE" id="PS50156">
    <property type="entry name" value="SSD"/>
    <property type="match status" value="1"/>
</dbReference>
<feature type="transmembrane region" description="Helical" evidence="7">
    <location>
        <begin position="273"/>
        <end position="301"/>
    </location>
</feature>
<comment type="caution">
    <text evidence="9">The sequence shown here is derived from an EMBL/GenBank/DDBJ whole genome shotgun (WGS) entry which is preliminary data.</text>
</comment>
<dbReference type="AlphaFoldDB" id="A0A7K0DQ74"/>
<feature type="transmembrane region" description="Helical" evidence="7">
    <location>
        <begin position="307"/>
        <end position="330"/>
    </location>
</feature>
<reference evidence="9 10" key="1">
    <citation type="submission" date="2019-10" db="EMBL/GenBank/DDBJ databases">
        <title>Nocardia macrotermitis sp. nov. and Nocardia aurantia sp. nov., isolated from the gut of fungus growing-termite Macrotermes natalensis.</title>
        <authorList>
            <person name="Benndorf R."/>
            <person name="Schwitalla J."/>
            <person name="Martin K."/>
            <person name="De Beer W."/>
            <person name="Kaster A.-K."/>
            <person name="Vollmers J."/>
            <person name="Poulsen M."/>
            <person name="Beemelmanns C."/>
        </authorList>
    </citation>
    <scope>NUCLEOTIDE SEQUENCE [LARGE SCALE GENOMIC DNA]</scope>
    <source>
        <strain evidence="9 10">RB56</strain>
    </source>
</reference>
<feature type="transmembrane region" description="Helical" evidence="7">
    <location>
        <begin position="181"/>
        <end position="201"/>
    </location>
</feature>